<name>A0A6V7NH24_ANACO</name>
<dbReference type="GO" id="GO:0016020">
    <property type="term" value="C:membrane"/>
    <property type="evidence" value="ECO:0007669"/>
    <property type="project" value="UniProtKB-SubCell"/>
</dbReference>
<dbReference type="GO" id="GO:0045010">
    <property type="term" value="P:actin nucleation"/>
    <property type="evidence" value="ECO:0007669"/>
    <property type="project" value="InterPro"/>
</dbReference>
<evidence type="ECO:0000313" key="9">
    <source>
        <dbReference type="EMBL" id="CAD1817871.1"/>
    </source>
</evidence>
<dbReference type="InterPro" id="IPR015425">
    <property type="entry name" value="FH2_Formin"/>
</dbReference>
<accession>A0A6V7NH24</accession>
<evidence type="ECO:0000256" key="2">
    <source>
        <dbReference type="ARBA" id="ARBA00022692"/>
    </source>
</evidence>
<dbReference type="SUPFAM" id="SSF101447">
    <property type="entry name" value="Formin homology 2 domain (FH2 domain)"/>
    <property type="match status" value="1"/>
</dbReference>
<dbReference type="InterPro" id="IPR042201">
    <property type="entry name" value="FH2_Formin_sf"/>
</dbReference>
<evidence type="ECO:0000256" key="3">
    <source>
        <dbReference type="ARBA" id="ARBA00022729"/>
    </source>
</evidence>
<dbReference type="EMBL" id="LR862138">
    <property type="protein sequence ID" value="CAD1817871.1"/>
    <property type="molecule type" value="Genomic_DNA"/>
</dbReference>
<dbReference type="Gene3D" id="1.20.58.2220">
    <property type="entry name" value="Formin, FH2 domain"/>
    <property type="match status" value="1"/>
</dbReference>
<evidence type="ECO:0000256" key="6">
    <source>
        <dbReference type="ARBA" id="ARBA00025793"/>
    </source>
</evidence>
<organism evidence="9">
    <name type="scientific">Ananas comosus var. bracteatus</name>
    <name type="common">red pineapple</name>
    <dbReference type="NCBI Taxonomy" id="296719"/>
    <lineage>
        <taxon>Eukaryota</taxon>
        <taxon>Viridiplantae</taxon>
        <taxon>Streptophyta</taxon>
        <taxon>Embryophyta</taxon>
        <taxon>Tracheophyta</taxon>
        <taxon>Spermatophyta</taxon>
        <taxon>Magnoliopsida</taxon>
        <taxon>Liliopsida</taxon>
        <taxon>Poales</taxon>
        <taxon>Bromeliaceae</taxon>
        <taxon>Bromelioideae</taxon>
        <taxon>Ananas</taxon>
    </lineage>
</organism>
<feature type="domain" description="FH2" evidence="8">
    <location>
        <begin position="1"/>
        <end position="418"/>
    </location>
</feature>
<dbReference type="SMART" id="SM00498">
    <property type="entry name" value="FH2"/>
    <property type="match status" value="1"/>
</dbReference>
<protein>
    <recommendedName>
        <fullName evidence="7">Formin-like protein</fullName>
    </recommendedName>
</protein>
<comment type="similarity">
    <text evidence="6">Belongs to the formin-like family. Class-I subfamily.</text>
</comment>
<keyword evidence="2" id="KW-0812">Transmembrane</keyword>
<gene>
    <name evidence="9" type="ORF">CB5_LOCUS1082</name>
</gene>
<dbReference type="InterPro" id="IPR027643">
    <property type="entry name" value="Formin-like_plant"/>
</dbReference>
<evidence type="ECO:0000256" key="1">
    <source>
        <dbReference type="ARBA" id="ARBA00004167"/>
    </source>
</evidence>
<dbReference type="Pfam" id="PF02181">
    <property type="entry name" value="FH2"/>
    <property type="match status" value="1"/>
</dbReference>
<evidence type="ECO:0000256" key="5">
    <source>
        <dbReference type="ARBA" id="ARBA00023136"/>
    </source>
</evidence>
<comment type="subcellular location">
    <subcellularLocation>
        <location evidence="1">Membrane</location>
        <topology evidence="1">Single-pass membrane protein</topology>
    </subcellularLocation>
</comment>
<sequence>MLPFLCSFSYQLIIICLICFSFIHRLNEEMIETLFVCKETNKLTKEATKRPILPLPNQENRVLDPKKSQNIAILLRALNVTKEEVCEALLEGNTENLGAELLETLLKMAPSKKEEIKLKEYKYDSPSKLGPAEKFLKAMLDVPFAFKRVDAMLYIANFDSEVNYLKKSFDTLEAACEELRSSRLFLKLLEAVLKTGNRMNVGTNRGDAHAFKHDTLLKLVDVKGMEGKTTLLHFVVQEIIRSEGSRLASASSSTTKTQPNTLQDDIECKKLGLKVVAGLGNELSDIKKAAAMDSDMLSSYVSKLALGIGKISKVLQLNEQLGSKENSRIKFHESMNGFLKKAEDEIIKVQAHESVALSLVKEITEYFHGNSTREEAHPFRIFMVVRDFLAILGQVCKDVGRINDRTMVTSNRQLPVPVNPNLLPLFPRFTALRPGSSDDESSSLSS</sequence>
<keyword evidence="5" id="KW-0472">Membrane</keyword>
<keyword evidence="3" id="KW-0732">Signal</keyword>
<dbReference type="GO" id="GO:0051015">
    <property type="term" value="F:actin filament binding"/>
    <property type="evidence" value="ECO:0007669"/>
    <property type="project" value="InterPro"/>
</dbReference>
<evidence type="ECO:0000259" key="8">
    <source>
        <dbReference type="PROSITE" id="PS51444"/>
    </source>
</evidence>
<evidence type="ECO:0000256" key="4">
    <source>
        <dbReference type="ARBA" id="ARBA00022989"/>
    </source>
</evidence>
<proteinExistence type="inferred from homology"/>
<reference evidence="9" key="1">
    <citation type="submission" date="2020-07" db="EMBL/GenBank/DDBJ databases">
        <authorList>
            <person name="Lin J."/>
        </authorList>
    </citation>
    <scope>NUCLEOTIDE SEQUENCE</scope>
</reference>
<dbReference type="AlphaFoldDB" id="A0A6V7NH24"/>
<dbReference type="PANTHER" id="PTHR23213">
    <property type="entry name" value="FORMIN-RELATED"/>
    <property type="match status" value="1"/>
</dbReference>
<keyword evidence="4" id="KW-1133">Transmembrane helix</keyword>
<dbReference type="PROSITE" id="PS51444">
    <property type="entry name" value="FH2"/>
    <property type="match status" value="1"/>
</dbReference>
<dbReference type="PANTHER" id="PTHR23213:SF368">
    <property type="entry name" value="HISTONE H3-K79 METHYLTRANSFERASE"/>
    <property type="match status" value="1"/>
</dbReference>
<evidence type="ECO:0000256" key="7">
    <source>
        <dbReference type="RuleBase" id="RU361260"/>
    </source>
</evidence>